<evidence type="ECO:0000256" key="1">
    <source>
        <dbReference type="ARBA" id="ARBA00006586"/>
    </source>
</evidence>
<evidence type="ECO:0000313" key="5">
    <source>
        <dbReference type="EMBL" id="MFK7003496.1"/>
    </source>
</evidence>
<evidence type="ECO:0000256" key="3">
    <source>
        <dbReference type="ARBA" id="ARBA00023145"/>
    </source>
</evidence>
<reference evidence="5 6" key="1">
    <citation type="submission" date="2024-02" db="EMBL/GenBank/DDBJ databases">
        <title>Comparative Genomic Analysis of Flavobacterium Species Causing Columnaris Disease of Freshwater Fish in Thailand: Insights into Virulence and Resistance Mechanisms.</title>
        <authorList>
            <person name="Nguyen D."/>
            <person name="Chokmangmeepisarn P."/>
            <person name="Khianchaikhan K."/>
            <person name="Morishita M."/>
            <person name="Bunnoy A."/>
            <person name="Rodkhum C."/>
        </authorList>
    </citation>
    <scope>NUCLEOTIDE SEQUENCE [LARGE SCALE GENOMIC DNA]</scope>
    <source>
        <strain evidence="5 6">PCBSB2203</strain>
    </source>
</reference>
<feature type="transmembrane region" description="Helical" evidence="4">
    <location>
        <begin position="7"/>
        <end position="26"/>
    </location>
</feature>
<dbReference type="Gene3D" id="1.10.1400.10">
    <property type="match status" value="1"/>
</dbReference>
<dbReference type="PANTHER" id="PTHR34218">
    <property type="entry name" value="PEPTIDASE S45 PENICILLIN AMIDASE"/>
    <property type="match status" value="1"/>
</dbReference>
<dbReference type="Proteomes" id="UP001621713">
    <property type="component" value="Unassembled WGS sequence"/>
</dbReference>
<proteinExistence type="inferred from homology"/>
<dbReference type="RefSeq" id="WP_088466330.1">
    <property type="nucleotide sequence ID" value="NZ_JAZHOJ010000010.1"/>
</dbReference>
<dbReference type="InterPro" id="IPR029055">
    <property type="entry name" value="Ntn_hydrolases_N"/>
</dbReference>
<gene>
    <name evidence="5" type="ORF">V3467_06480</name>
</gene>
<evidence type="ECO:0000313" key="6">
    <source>
        <dbReference type="Proteomes" id="UP001621713"/>
    </source>
</evidence>
<accession>A0ABW8PGQ3</accession>
<dbReference type="Gene3D" id="1.10.439.10">
    <property type="entry name" value="Penicillin Amidohydrolase, domain 1"/>
    <property type="match status" value="1"/>
</dbReference>
<dbReference type="GO" id="GO:0016787">
    <property type="term" value="F:hydrolase activity"/>
    <property type="evidence" value="ECO:0007669"/>
    <property type="project" value="UniProtKB-KW"/>
</dbReference>
<keyword evidence="4" id="KW-0812">Transmembrane</keyword>
<keyword evidence="6" id="KW-1185">Reference proteome</keyword>
<dbReference type="PANTHER" id="PTHR34218:SF5">
    <property type="entry name" value="PENICILLIN ACYLASE FAMILY PROTEIN"/>
    <property type="match status" value="1"/>
</dbReference>
<dbReference type="PIRSF" id="PIRSF001227">
    <property type="entry name" value="Pen_acylase"/>
    <property type="match status" value="1"/>
</dbReference>
<keyword evidence="2 5" id="KW-0378">Hydrolase</keyword>
<dbReference type="SUPFAM" id="SSF56235">
    <property type="entry name" value="N-terminal nucleophile aminohydrolases (Ntn hydrolases)"/>
    <property type="match status" value="1"/>
</dbReference>
<comment type="similarity">
    <text evidence="1">Belongs to the peptidase S45 family.</text>
</comment>
<name>A0ABW8PGQ3_9FLAO</name>
<dbReference type="InterPro" id="IPR043146">
    <property type="entry name" value="Penicillin_amidase_N_B-knob"/>
</dbReference>
<sequence>MKLVKKILITLLGIILILAISIYAYLYSTKPKYEGELTIKNISKETEVFFDEYGIPHIYASNEKDALTVLGYVHAQERLWQMELLRRIAPGKLSEIFGSKALDNDKLFLALGIDENSEKAIAKLDKKNKTYKLAMAYLDGINQYLEKGGTPIEFTLLGIKKKPFTLKDVYNTMGYMAFSFACAQRTDPLMTDLKNKLGNTYMKELGIDLSYNSTQINSNNNKTTETYVAASKAVADLLDSSPFPPFIGSNAWIVGSKKSTSGKVLFANDPHISYSQPGTWYEAHINSPEQEIYGYYLAGVPFPLLGHNHQYAYGLTMFENDDADFYQEEINPNNSNQYKDTDNYKEFIIRKKEIKIKDSTTISLTIKEGKHGPVMNGILKDFNPKQPVSFYWIYTQQENKILDAIYTLSHAKNLNEFRKGISYISAPGLNVMYADKQNNFAWQTSGKLYKIKKGLNPNYILNGANGIDDKLQFLEFNKNPRAINPSWNYVYSANNMTHKIDDYSYPGYYLPEDRAKRIVSLLESKQKWSKEDFKKMIYDDTSIVSAQVAHNFSNWLDVSQLNSTEKKALDILKNWKGSNKTQEVPPTIYNKWLYFYLKSTFQDEMGELGFKQFLKTHVMKQCIDKQSRITNSLWWDNIKTKNIKENRSTILTQSFKETINHLTNQLGTDVNSWTWGKVHQVEYKHPIGSLAIFRPFLNVGIFEAPGSNEVINNVMFYYTDENHYEISAGPSTRRIIDFSDIENSISILPTGQSGNPMSKHYKDQAQMYIDGQFRKMKMNKKEIQTTSTKLLFKINYIDSHSNHRIRKRKQ</sequence>
<dbReference type="Gene3D" id="2.30.120.10">
    <property type="match status" value="1"/>
</dbReference>
<dbReference type="InterPro" id="IPR014395">
    <property type="entry name" value="Pen/GL7ACA/AHL_acylase"/>
</dbReference>
<keyword evidence="3" id="KW-0865">Zymogen</keyword>
<dbReference type="InterPro" id="IPR043147">
    <property type="entry name" value="Penicillin_amidase_A-knob"/>
</dbReference>
<organism evidence="5 6">
    <name type="scientific">Flavobacterium covae</name>
    <dbReference type="NCBI Taxonomy" id="2906076"/>
    <lineage>
        <taxon>Bacteria</taxon>
        <taxon>Pseudomonadati</taxon>
        <taxon>Bacteroidota</taxon>
        <taxon>Flavobacteriia</taxon>
        <taxon>Flavobacteriales</taxon>
        <taxon>Flavobacteriaceae</taxon>
        <taxon>Flavobacterium</taxon>
    </lineage>
</organism>
<dbReference type="InterPro" id="IPR023343">
    <property type="entry name" value="Penicillin_amidase_dom1"/>
</dbReference>
<dbReference type="Pfam" id="PF01804">
    <property type="entry name" value="Penicil_amidase"/>
    <property type="match status" value="1"/>
</dbReference>
<dbReference type="Gene3D" id="3.60.20.10">
    <property type="entry name" value="Glutamine Phosphoribosylpyrophosphate, subunit 1, domain 1"/>
    <property type="match status" value="1"/>
</dbReference>
<evidence type="ECO:0000256" key="4">
    <source>
        <dbReference type="SAM" id="Phobius"/>
    </source>
</evidence>
<comment type="caution">
    <text evidence="5">The sequence shown here is derived from an EMBL/GenBank/DDBJ whole genome shotgun (WGS) entry which is preliminary data.</text>
</comment>
<dbReference type="EMBL" id="JAZHOJ010000010">
    <property type="protein sequence ID" value="MFK7003496.1"/>
    <property type="molecule type" value="Genomic_DNA"/>
</dbReference>
<evidence type="ECO:0000256" key="2">
    <source>
        <dbReference type="ARBA" id="ARBA00022801"/>
    </source>
</evidence>
<dbReference type="InterPro" id="IPR002692">
    <property type="entry name" value="S45"/>
</dbReference>
<keyword evidence="4" id="KW-0472">Membrane</keyword>
<dbReference type="CDD" id="cd03747">
    <property type="entry name" value="Ntn_PGA_like"/>
    <property type="match status" value="1"/>
</dbReference>
<protein>
    <submittedName>
        <fullName evidence="5">Penicillin acylase family protein</fullName>
        <ecNumber evidence="5">3.5.1.-</ecNumber>
    </submittedName>
</protein>
<keyword evidence="4" id="KW-1133">Transmembrane helix</keyword>
<dbReference type="EC" id="3.5.1.-" evidence="5"/>